<comment type="catalytic activity">
    <reaction evidence="8">
        <text>N(2)-acetyl-L-ornithine + L-glutamate = N-acetyl-L-glutamate + L-ornithine</text>
        <dbReference type="Rhea" id="RHEA:15349"/>
        <dbReference type="ChEBI" id="CHEBI:29985"/>
        <dbReference type="ChEBI" id="CHEBI:44337"/>
        <dbReference type="ChEBI" id="CHEBI:46911"/>
        <dbReference type="ChEBI" id="CHEBI:57805"/>
        <dbReference type="EC" id="2.3.1.35"/>
    </reaction>
</comment>
<accession>A0A5C6TQN2</accession>
<feature type="binding site" evidence="8">
    <location>
        <position position="150"/>
    </location>
    <ligand>
        <name>substrate</name>
    </ligand>
</feature>
<dbReference type="EMBL" id="VOQQ01000001">
    <property type="protein sequence ID" value="TXC62490.1"/>
    <property type="molecule type" value="Genomic_DNA"/>
</dbReference>
<organism evidence="9 10">
    <name type="scientific">Allosphingosinicella ginsenosidimutans</name>
    <dbReference type="NCBI Taxonomy" id="1176539"/>
    <lineage>
        <taxon>Bacteria</taxon>
        <taxon>Pseudomonadati</taxon>
        <taxon>Pseudomonadota</taxon>
        <taxon>Alphaproteobacteria</taxon>
        <taxon>Sphingomonadales</taxon>
        <taxon>Sphingomonadaceae</taxon>
        <taxon>Allosphingosinicella</taxon>
    </lineage>
</organism>
<dbReference type="InterPro" id="IPR016117">
    <property type="entry name" value="ArgJ-like_dom_sf"/>
</dbReference>
<feature type="binding site" evidence="8">
    <location>
        <position position="172"/>
    </location>
    <ligand>
        <name>substrate</name>
    </ligand>
</feature>
<comment type="similarity">
    <text evidence="1 8">Belongs to the ArgJ family.</text>
</comment>
<feature type="site" description="Cleavage; by autolysis" evidence="8">
    <location>
        <begin position="182"/>
        <end position="183"/>
    </location>
</feature>
<feature type="binding site" evidence="8">
    <location>
        <position position="262"/>
    </location>
    <ligand>
        <name>substrate</name>
    </ligand>
</feature>
<dbReference type="PANTHER" id="PTHR23100">
    <property type="entry name" value="ARGININE BIOSYNTHESIS BIFUNCTIONAL PROTEIN ARGJ"/>
    <property type="match status" value="1"/>
</dbReference>
<dbReference type="NCBIfam" id="TIGR00120">
    <property type="entry name" value="ArgJ"/>
    <property type="match status" value="1"/>
</dbReference>
<evidence type="ECO:0000256" key="7">
    <source>
        <dbReference type="ARBA" id="ARBA00023315"/>
    </source>
</evidence>
<keyword evidence="7 8" id="KW-0012">Acyltransferase</keyword>
<dbReference type="EC" id="2.3.1.1" evidence="8"/>
<feature type="site" description="Involved in the stabilization of negative charge on the oxyanion by the formation of the oxyanion hole" evidence="8">
    <location>
        <position position="113"/>
    </location>
</feature>
<evidence type="ECO:0000256" key="3">
    <source>
        <dbReference type="ARBA" id="ARBA00022571"/>
    </source>
</evidence>
<dbReference type="InterPro" id="IPR002813">
    <property type="entry name" value="Arg_biosynth_ArgJ"/>
</dbReference>
<evidence type="ECO:0000256" key="8">
    <source>
        <dbReference type="HAMAP-Rule" id="MF_01106"/>
    </source>
</evidence>
<dbReference type="GO" id="GO:0006592">
    <property type="term" value="P:ornithine biosynthetic process"/>
    <property type="evidence" value="ECO:0007669"/>
    <property type="project" value="TreeGrafter"/>
</dbReference>
<dbReference type="GO" id="GO:0004358">
    <property type="term" value="F:L-glutamate N-acetyltransferase activity, acting on acetyl-L-ornithine as donor"/>
    <property type="evidence" value="ECO:0007669"/>
    <property type="project" value="UniProtKB-UniRule"/>
</dbReference>
<dbReference type="Gene3D" id="3.60.70.12">
    <property type="entry name" value="L-amino peptidase D-ALA esterase/amidase"/>
    <property type="match status" value="1"/>
</dbReference>
<evidence type="ECO:0000256" key="6">
    <source>
        <dbReference type="ARBA" id="ARBA00022813"/>
    </source>
</evidence>
<dbReference type="FunFam" id="3.60.70.12:FF:000001">
    <property type="entry name" value="Arginine biosynthesis bifunctional protein ArgJ, chloroplastic"/>
    <property type="match status" value="1"/>
</dbReference>
<feature type="chain" id="PRO_5023508725" description="Arginine biosynthesis bifunctional protein ArgJ beta chain" evidence="8">
    <location>
        <begin position="183"/>
        <end position="389"/>
    </location>
</feature>
<feature type="site" description="Involved in the stabilization of negative charge on the oxyanion by the formation of the oxyanion hole" evidence="8">
    <location>
        <position position="114"/>
    </location>
</feature>
<evidence type="ECO:0000256" key="4">
    <source>
        <dbReference type="ARBA" id="ARBA00022605"/>
    </source>
</evidence>
<evidence type="ECO:0000313" key="9">
    <source>
        <dbReference type="EMBL" id="TXC62490.1"/>
    </source>
</evidence>
<comment type="catalytic activity">
    <reaction evidence="8">
        <text>L-glutamate + acetyl-CoA = N-acetyl-L-glutamate + CoA + H(+)</text>
        <dbReference type="Rhea" id="RHEA:24292"/>
        <dbReference type="ChEBI" id="CHEBI:15378"/>
        <dbReference type="ChEBI" id="CHEBI:29985"/>
        <dbReference type="ChEBI" id="CHEBI:44337"/>
        <dbReference type="ChEBI" id="CHEBI:57287"/>
        <dbReference type="ChEBI" id="CHEBI:57288"/>
        <dbReference type="EC" id="2.3.1.1"/>
    </reaction>
</comment>
<keyword evidence="3 8" id="KW-0055">Arginine biosynthesis</keyword>
<evidence type="ECO:0000256" key="2">
    <source>
        <dbReference type="ARBA" id="ARBA00011475"/>
    </source>
</evidence>
<dbReference type="HAMAP" id="MF_01106">
    <property type="entry name" value="ArgJ"/>
    <property type="match status" value="1"/>
</dbReference>
<dbReference type="Proteomes" id="UP000321249">
    <property type="component" value="Unassembled WGS sequence"/>
</dbReference>
<feature type="binding site" evidence="8">
    <location>
        <position position="385"/>
    </location>
    <ligand>
        <name>substrate</name>
    </ligand>
</feature>
<evidence type="ECO:0000256" key="1">
    <source>
        <dbReference type="ARBA" id="ARBA00006774"/>
    </source>
</evidence>
<comment type="pathway">
    <text evidence="8">Amino-acid biosynthesis; L-arginine biosynthesis; N(2)-acetyl-L-ornithine from L-glutamate: step 1/4.</text>
</comment>
<evidence type="ECO:0000256" key="5">
    <source>
        <dbReference type="ARBA" id="ARBA00022679"/>
    </source>
</evidence>
<feature type="active site" description="Nucleophile" evidence="8">
    <location>
        <position position="183"/>
    </location>
</feature>
<reference evidence="9 10" key="1">
    <citation type="journal article" date="2015" name="J. Microbiol.">
        <title>Sphingosinicella ginsenosidimutans sp. nov., with ginsenoside converting activity.</title>
        <authorList>
            <person name="Kim J.K."/>
            <person name="Kang M.S."/>
            <person name="Park S.C."/>
            <person name="Kim K.M."/>
            <person name="Choi K."/>
            <person name="Yoon M.H."/>
            <person name="Im W.T."/>
        </authorList>
    </citation>
    <scope>NUCLEOTIDE SEQUENCE [LARGE SCALE GENOMIC DNA]</scope>
    <source>
        <strain evidence="9 10">BS-11</strain>
    </source>
</reference>
<comment type="caution">
    <text evidence="9">The sequence shown here is derived from an EMBL/GenBank/DDBJ whole genome shotgun (WGS) entry which is preliminary data.</text>
</comment>
<dbReference type="InterPro" id="IPR042195">
    <property type="entry name" value="ArgJ_beta_C"/>
</dbReference>
<comment type="subcellular location">
    <subcellularLocation>
        <location evidence="8">Cytoplasm</location>
    </subcellularLocation>
</comment>
<feature type="binding site" evidence="8">
    <location>
        <position position="183"/>
    </location>
    <ligand>
        <name>substrate</name>
    </ligand>
</feature>
<protein>
    <recommendedName>
        <fullName evidence="8">Arginine biosynthesis bifunctional protein ArgJ</fullName>
    </recommendedName>
    <domain>
        <recommendedName>
            <fullName evidence="8">Glutamate N-acetyltransferase</fullName>
            <ecNumber evidence="8">2.3.1.35</ecNumber>
        </recommendedName>
        <alternativeName>
            <fullName evidence="8">Ornithine acetyltransferase</fullName>
            <shortName evidence="8">OATase</shortName>
        </alternativeName>
        <alternativeName>
            <fullName evidence="8">Ornithine transacetylase</fullName>
        </alternativeName>
    </domain>
    <domain>
        <recommendedName>
            <fullName evidence="8">Amino-acid acetyltransferase</fullName>
            <ecNumber evidence="8">2.3.1.1</ecNumber>
        </recommendedName>
        <alternativeName>
            <fullName evidence="8">N-acetylglutamate synthase</fullName>
            <shortName evidence="8">AGSase</shortName>
        </alternativeName>
    </domain>
    <component>
        <recommendedName>
            <fullName evidence="8">Arginine biosynthesis bifunctional protein ArgJ alpha chain</fullName>
        </recommendedName>
    </component>
    <component>
        <recommendedName>
            <fullName evidence="8">Arginine biosynthesis bifunctional protein ArgJ beta chain</fullName>
        </recommendedName>
    </component>
</protein>
<proteinExistence type="inferred from homology"/>
<feature type="chain" id="PRO_5023508726" description="Arginine biosynthesis bifunctional protein ArgJ alpha chain" evidence="8">
    <location>
        <begin position="1"/>
        <end position="182"/>
    </location>
</feature>
<dbReference type="AlphaFoldDB" id="A0A5C6TQN2"/>
<dbReference type="GO" id="GO:0006526">
    <property type="term" value="P:L-arginine biosynthetic process"/>
    <property type="evidence" value="ECO:0007669"/>
    <property type="project" value="UniProtKB-UniRule"/>
</dbReference>
<comment type="pathway">
    <text evidence="8">Amino-acid biosynthesis; L-arginine biosynthesis; L-ornithine and N-acetyl-L-glutamate from L-glutamate and N(2)-acetyl-L-ornithine (cyclic): step 1/1.</text>
</comment>
<dbReference type="EC" id="2.3.1.35" evidence="8"/>
<sequence length="389" mass="39832">MAVSVTAAPGFVASGLHAGIKRRKHDMALIATEDGQAVTCAAVFTQNKFVAPPVTLDRERLAANGGRAAAIVVNSGNANAGTGKAGLADADAMTEATAEALGIAKDDVLVSSTGIIGGRLPMDKIVAAVPKLAKQLSREGGTEAARGILTTDHVPKEAVVKGSTFTLGGMAKGCGMIAPNMATMLAYLTTDAQVARSDLQRILKDAADRTFNTLNVDGATSTNDSAFLLANGRAGPPDLAEFADAVHKVCEDLAWQMAKDAEGMTKMVLLTVTGAASDAEARAAAKSIAENNLVKCSWYGSDPYWGRLLGAAGSAGVAFETEASAVAYGGIFVSRGGIEIEHDRAAVAAHMKNERIDILVDVGAGGDGTARMIGIDLGPGYIKENSVTS</sequence>
<gene>
    <name evidence="8 9" type="primary">argJ</name>
    <name evidence="9" type="ORF">FRZ32_01745</name>
</gene>
<keyword evidence="10" id="KW-1185">Reference proteome</keyword>
<dbReference type="NCBIfam" id="NF003802">
    <property type="entry name" value="PRK05388.1"/>
    <property type="match status" value="1"/>
</dbReference>
<dbReference type="GO" id="GO:0005737">
    <property type="term" value="C:cytoplasm"/>
    <property type="evidence" value="ECO:0007669"/>
    <property type="project" value="UniProtKB-SubCell"/>
</dbReference>
<keyword evidence="4 8" id="KW-0028">Amino-acid biosynthesis</keyword>
<keyword evidence="8" id="KW-0511">Multifunctional enzyme</keyword>
<comment type="function">
    <text evidence="8">Catalyzes two activities which are involved in the cyclic version of arginine biosynthesis: the synthesis of N-acetylglutamate from glutamate and acetyl-CoA as the acetyl donor, and of ornithine by transacetylation between N(2)-acetylornithine and glutamate.</text>
</comment>
<dbReference type="PANTHER" id="PTHR23100:SF0">
    <property type="entry name" value="ARGININE BIOSYNTHESIS BIFUNCTIONAL PROTEIN ARGJ, MITOCHONDRIAL"/>
    <property type="match status" value="1"/>
</dbReference>
<evidence type="ECO:0000313" key="10">
    <source>
        <dbReference type="Proteomes" id="UP000321249"/>
    </source>
</evidence>
<dbReference type="GO" id="GO:0004042">
    <property type="term" value="F:L-glutamate N-acetyltransferase activity"/>
    <property type="evidence" value="ECO:0007669"/>
    <property type="project" value="UniProtKB-UniRule"/>
</dbReference>
<name>A0A5C6TQN2_9SPHN</name>
<dbReference type="UniPathway" id="UPA00068">
    <property type="reaction ID" value="UER00106"/>
</dbReference>
<dbReference type="SUPFAM" id="SSF56266">
    <property type="entry name" value="DmpA/ArgJ-like"/>
    <property type="match status" value="1"/>
</dbReference>
<keyword evidence="5 8" id="KW-0808">Transferase</keyword>
<dbReference type="Gene3D" id="3.10.20.340">
    <property type="entry name" value="ArgJ beta chain, C-terminal domain"/>
    <property type="match status" value="1"/>
</dbReference>
<keyword evidence="8" id="KW-0963">Cytoplasm</keyword>
<keyword evidence="6 8" id="KW-0068">Autocatalytic cleavage</keyword>
<dbReference type="CDD" id="cd02152">
    <property type="entry name" value="OAT"/>
    <property type="match status" value="1"/>
</dbReference>
<comment type="caution">
    <text evidence="8">Lacks conserved residue(s) required for the propagation of feature annotation.</text>
</comment>
<comment type="subunit">
    <text evidence="2 8">Heterotetramer of two alpha and two beta chains.</text>
</comment>
<dbReference type="Pfam" id="PF01960">
    <property type="entry name" value="ArgJ"/>
    <property type="match status" value="1"/>
</dbReference>